<dbReference type="InterPro" id="IPR016024">
    <property type="entry name" value="ARM-type_fold"/>
</dbReference>
<dbReference type="SUPFAM" id="SSF48371">
    <property type="entry name" value="ARM repeat"/>
    <property type="match status" value="1"/>
</dbReference>
<sequence>MTTRLALILLGSIGLAAHASQPTSLADLPDAHPEAELKAFVVPEGFEVNLFAAEPLIQKPVQMNWDAQGRLWVVSSTTYPHIKPGEEAKDQVVVLEDTDNDGKADKSTTFAEGLHIPTALAPGDGGLYVANSTEVLFLKDANGDLKEDDRTVMLSGFGTEDTHHLLHTFRWGPEGMLYFAQSIYIHTHMETPYGVRRLMGGGVWEFRPETRRAEVISKGLINPWGFEFDRWGQSFACDGAGGEGVNYIFPGSVFATSPGAKRILHGLSPGQPKQCGLEIIEDPHFPADFQGNFVLNDFRGNRVNRFQLTPSGSGYIAKQLPDLLASTHRAFRPIDVKMGPDGALYIADWYNPIIQHGEVDFRDARRDHQHGRIWRITAKGRPLSPKPQIAGASTADLLNMLKSDRNYVRRFAKRELRDQGAAKAGREIEAWAAALDTSKEADAHALLEATWAREGVNSFAPTLWRKLWDNSDPRIRAAALRILSHRWKEYGDAMKVLEKAVADDNAQVRLWALAVLADMRKPGAISLALKVLDMPMDENLDFLLEQTCREQAEVWLPAVSSGKLKLDERPKHLVYAMKSTGRSDALPPLFASLKAGKLSTEDAAAVLAMAGAAADAAQAKVLVAMVNDAALAPHYVGLQDALIKAATDRKIIPEGAQDTIMAWFDRPEPHVVHRAAILAGLWKVEPAREKLVALLTDAKTIPAIKDGAVRGLTALGGVKSRDLFDKLFAESQDNGLRSLMIDGLTSVGPQLAAKRAVEFLAKADVDAAKPILTVFLKNKQLPGVLAKELDGKTILDSVAVEGIRMVTSRGIQGPLADALKKAGGVKQMDRPLTPEEMSALVAKVKTQGDPARGEAVYRRQQILCMTCHAIGESGGVLGPNLVSIGASAPVDYLIESLLEPSKKIKEGYHMVIISKKDGGVISGGLINDGAEELTIRDPANQILKVAKSSIASRQMSPVSMMPPGLTASLREDEFVDLVRFLSELGREGAYKTQPNRYVRTWKAMGKMEQKDVDHVRHVGSFALNDEKYPYPWQLAISQVSGDLPLSDLPAAQRMYPWFPKIVQFGLKLDGAGKVKLGFSTVKGIVVAVDEAELKELNPQQELDLAAGTHRISVLVTKEAGDLAALRVEILDGAATVVP</sequence>
<dbReference type="AlphaFoldDB" id="A0A7W7YBW3"/>
<proteinExistence type="predicted"/>
<dbReference type="InterPro" id="IPR011989">
    <property type="entry name" value="ARM-like"/>
</dbReference>
<evidence type="ECO:0000313" key="8">
    <source>
        <dbReference type="Proteomes" id="UP000590740"/>
    </source>
</evidence>
<dbReference type="PANTHER" id="PTHR33546:SF1">
    <property type="entry name" value="LARGE, MULTIFUNCTIONAL SECRETED PROTEIN"/>
    <property type="match status" value="1"/>
</dbReference>
<evidence type="ECO:0000256" key="2">
    <source>
        <dbReference type="ARBA" id="ARBA00022723"/>
    </source>
</evidence>
<dbReference type="NCBIfam" id="TIGR02604">
    <property type="entry name" value="Piru_Ver_Nterm"/>
    <property type="match status" value="1"/>
</dbReference>
<evidence type="ECO:0000259" key="6">
    <source>
        <dbReference type="PROSITE" id="PS51007"/>
    </source>
</evidence>
<feature type="signal peptide" evidence="5">
    <location>
        <begin position="1"/>
        <end position="19"/>
    </location>
</feature>
<dbReference type="GO" id="GO:0020037">
    <property type="term" value="F:heme binding"/>
    <property type="evidence" value="ECO:0007669"/>
    <property type="project" value="InterPro"/>
</dbReference>
<dbReference type="NCBIfam" id="TIGR02603">
    <property type="entry name" value="CxxCH_TIGR02603"/>
    <property type="match status" value="1"/>
</dbReference>
<dbReference type="EMBL" id="JACHIG010000005">
    <property type="protein sequence ID" value="MBB5033328.1"/>
    <property type="molecule type" value="Genomic_DNA"/>
</dbReference>
<dbReference type="InterPro" id="IPR011041">
    <property type="entry name" value="Quinoprot_gluc/sorb_DH_b-prop"/>
</dbReference>
<dbReference type="Pfam" id="PF23500">
    <property type="entry name" value="DUF7133"/>
    <property type="match status" value="2"/>
</dbReference>
<dbReference type="Gene3D" id="2.120.10.30">
    <property type="entry name" value="TolB, C-terminal domain"/>
    <property type="match status" value="1"/>
</dbReference>
<dbReference type="PANTHER" id="PTHR33546">
    <property type="entry name" value="LARGE, MULTIFUNCTIONAL SECRETED PROTEIN-RELATED"/>
    <property type="match status" value="1"/>
</dbReference>
<evidence type="ECO:0000256" key="3">
    <source>
        <dbReference type="ARBA" id="ARBA00023004"/>
    </source>
</evidence>
<dbReference type="InterPro" id="IPR013427">
    <property type="entry name" value="Haem-bd_dom_put"/>
</dbReference>
<feature type="domain" description="Cytochrome c" evidence="6">
    <location>
        <begin position="848"/>
        <end position="985"/>
    </location>
</feature>
<organism evidence="7 8">
    <name type="scientific">Prosthecobacter vanneervenii</name>
    <dbReference type="NCBI Taxonomy" id="48466"/>
    <lineage>
        <taxon>Bacteria</taxon>
        <taxon>Pseudomonadati</taxon>
        <taxon>Verrucomicrobiota</taxon>
        <taxon>Verrucomicrobiia</taxon>
        <taxon>Verrucomicrobiales</taxon>
        <taxon>Verrucomicrobiaceae</taxon>
        <taxon>Prosthecobacter</taxon>
    </lineage>
</organism>
<dbReference type="Gene3D" id="1.10.760.10">
    <property type="entry name" value="Cytochrome c-like domain"/>
    <property type="match status" value="1"/>
</dbReference>
<keyword evidence="1 4" id="KW-0349">Heme</keyword>
<dbReference type="SUPFAM" id="SSF50952">
    <property type="entry name" value="Soluble quinoprotein glucose dehydrogenase"/>
    <property type="match status" value="1"/>
</dbReference>
<comment type="caution">
    <text evidence="7">The sequence shown here is derived from an EMBL/GenBank/DDBJ whole genome shotgun (WGS) entry which is preliminary data.</text>
</comment>
<dbReference type="InterPro" id="IPR011042">
    <property type="entry name" value="6-blade_b-propeller_TolB-like"/>
</dbReference>
<keyword evidence="2 4" id="KW-0479">Metal-binding</keyword>
<dbReference type="Gene3D" id="1.25.10.10">
    <property type="entry name" value="Leucine-rich Repeat Variant"/>
    <property type="match status" value="1"/>
</dbReference>
<dbReference type="SUPFAM" id="SSF46626">
    <property type="entry name" value="Cytochrome c"/>
    <property type="match status" value="1"/>
</dbReference>
<dbReference type="InterPro" id="IPR009056">
    <property type="entry name" value="Cyt_c-like_dom"/>
</dbReference>
<keyword evidence="8" id="KW-1185">Reference proteome</keyword>
<evidence type="ECO:0000256" key="1">
    <source>
        <dbReference type="ARBA" id="ARBA00022617"/>
    </source>
</evidence>
<keyword evidence="3 4" id="KW-0408">Iron</keyword>
<dbReference type="InterPro" id="IPR013428">
    <property type="entry name" value="Membrane-bound_put_N"/>
</dbReference>
<name>A0A7W7YBW3_9BACT</name>
<dbReference type="PROSITE" id="PS51007">
    <property type="entry name" value="CYTC"/>
    <property type="match status" value="1"/>
</dbReference>
<dbReference type="GO" id="GO:0046872">
    <property type="term" value="F:metal ion binding"/>
    <property type="evidence" value="ECO:0007669"/>
    <property type="project" value="UniProtKB-KW"/>
</dbReference>
<dbReference type="RefSeq" id="WP_184340238.1">
    <property type="nucleotide sequence ID" value="NZ_JACHIG010000005.1"/>
</dbReference>
<accession>A0A7W7YBW3</accession>
<evidence type="ECO:0000256" key="5">
    <source>
        <dbReference type="SAM" id="SignalP"/>
    </source>
</evidence>
<keyword evidence="5" id="KW-0732">Signal</keyword>
<dbReference type="InterPro" id="IPR055557">
    <property type="entry name" value="DUF7133"/>
</dbReference>
<reference evidence="7 8" key="1">
    <citation type="submission" date="2020-08" db="EMBL/GenBank/DDBJ databases">
        <title>Genomic Encyclopedia of Type Strains, Phase IV (KMG-IV): sequencing the most valuable type-strain genomes for metagenomic binning, comparative biology and taxonomic classification.</title>
        <authorList>
            <person name="Goeker M."/>
        </authorList>
    </citation>
    <scope>NUCLEOTIDE SEQUENCE [LARGE SCALE GENOMIC DNA]</scope>
    <source>
        <strain evidence="7 8">DSM 12252</strain>
    </source>
</reference>
<dbReference type="GO" id="GO:0009055">
    <property type="term" value="F:electron transfer activity"/>
    <property type="evidence" value="ECO:0007669"/>
    <property type="project" value="InterPro"/>
</dbReference>
<protein>
    <submittedName>
        <fullName evidence="7">Putative heme-binding domain-containing protein</fullName>
    </submittedName>
</protein>
<gene>
    <name evidence="7" type="ORF">HNQ65_002911</name>
</gene>
<dbReference type="Proteomes" id="UP000590740">
    <property type="component" value="Unassembled WGS sequence"/>
</dbReference>
<dbReference type="InterPro" id="IPR036909">
    <property type="entry name" value="Cyt_c-like_dom_sf"/>
</dbReference>
<evidence type="ECO:0000313" key="7">
    <source>
        <dbReference type="EMBL" id="MBB5033328.1"/>
    </source>
</evidence>
<feature type="chain" id="PRO_5030735358" evidence="5">
    <location>
        <begin position="20"/>
        <end position="1138"/>
    </location>
</feature>
<evidence type="ECO:0000256" key="4">
    <source>
        <dbReference type="PROSITE-ProRule" id="PRU00433"/>
    </source>
</evidence>